<name>A0ABY4D075_9BACT</name>
<dbReference type="PANTHER" id="PTHR31362">
    <property type="entry name" value="GLYCOSYLTRANSFERASE STELLO1-RELATED"/>
    <property type="match status" value="1"/>
</dbReference>
<dbReference type="Proteomes" id="UP000831113">
    <property type="component" value="Chromosome"/>
</dbReference>
<evidence type="ECO:0000313" key="1">
    <source>
        <dbReference type="EMBL" id="UOG75936.1"/>
    </source>
</evidence>
<organism evidence="1 2">
    <name type="scientific">Hymenobacter tibetensis</name>
    <dbReference type="NCBI Taxonomy" id="497967"/>
    <lineage>
        <taxon>Bacteria</taxon>
        <taxon>Pseudomonadati</taxon>
        <taxon>Bacteroidota</taxon>
        <taxon>Cytophagia</taxon>
        <taxon>Cytophagales</taxon>
        <taxon>Hymenobacteraceae</taxon>
        <taxon>Hymenobacter</taxon>
    </lineage>
</organism>
<evidence type="ECO:0000313" key="2">
    <source>
        <dbReference type="Proteomes" id="UP000831113"/>
    </source>
</evidence>
<sequence length="336" mass="37785">MSSSKPTIVITSIFAPTKAVEKFAALTDYQLVVAGDKKSPEQWAADNVVYLSVQGQEAMGMKMSAKLPYNHYGRKMMGYLHAMQQGAQIIIDTDDDNIPYDGWEFPAMSGAFLTSTPDKGFVNIYKTFTEQHIWPRGLPLDLITSKDHVLQEDQLETQPVEIGVWQGLADGDPDVDAIYRLVDNTECFFNDHAPVVLAEGTLCPFNSQNTAFRKELFPLLYLPAYVTFRFTDILRGLVAQPIMWLYGYRLGFTKATVIQERNPHDYVKDFESEIPCYLHPNRVIAAVKSNLDASLSVSENLLRAYQALEQEQIVTSQEVELLQLWLADVAALTASK</sequence>
<dbReference type="RefSeq" id="WP_243800423.1">
    <property type="nucleotide sequence ID" value="NZ_CP094669.1"/>
</dbReference>
<gene>
    <name evidence="1" type="ORF">MTX78_04890</name>
</gene>
<dbReference type="EMBL" id="CP094669">
    <property type="protein sequence ID" value="UOG75936.1"/>
    <property type="molecule type" value="Genomic_DNA"/>
</dbReference>
<dbReference type="PANTHER" id="PTHR31362:SF0">
    <property type="entry name" value="EXOSTOSIN DOMAIN-CONTAINING PROTEIN-RELATED"/>
    <property type="match status" value="1"/>
</dbReference>
<keyword evidence="2" id="KW-1185">Reference proteome</keyword>
<reference evidence="1 2" key="1">
    <citation type="submission" date="2022-03" db="EMBL/GenBank/DDBJ databases">
        <title>Hymenobactersp. isolated from the air.</title>
        <authorList>
            <person name="Won M."/>
            <person name="Kwon S.-W."/>
        </authorList>
    </citation>
    <scope>NUCLEOTIDE SEQUENCE [LARGE SCALE GENOMIC DNA]</scope>
    <source>
        <strain evidence="1 2">KACC 21982</strain>
    </source>
</reference>
<proteinExistence type="predicted"/>
<accession>A0ABY4D075</accession>
<dbReference type="Pfam" id="PF03385">
    <property type="entry name" value="STELLO"/>
    <property type="match status" value="1"/>
</dbReference>
<dbReference type="InterPro" id="IPR005049">
    <property type="entry name" value="STL-like"/>
</dbReference>
<protein>
    <submittedName>
        <fullName evidence="1">STELLO glycosyltransferase family protein</fullName>
    </submittedName>
</protein>